<evidence type="ECO:0000313" key="5">
    <source>
        <dbReference type="Proteomes" id="UP001140217"/>
    </source>
</evidence>
<keyword evidence="2" id="KW-0472">Membrane</keyword>
<keyword evidence="1" id="KW-0863">Zinc-finger</keyword>
<evidence type="ECO:0000256" key="2">
    <source>
        <dbReference type="SAM" id="Phobius"/>
    </source>
</evidence>
<dbReference type="CDD" id="cd16454">
    <property type="entry name" value="RING-H2_PA-TM-RING"/>
    <property type="match status" value="1"/>
</dbReference>
<dbReference type="Pfam" id="PF13639">
    <property type="entry name" value="zf-RING_2"/>
    <property type="match status" value="1"/>
</dbReference>
<dbReference type="EMBL" id="JANBUL010000389">
    <property type="protein sequence ID" value="KAJ2776162.1"/>
    <property type="molecule type" value="Genomic_DNA"/>
</dbReference>
<gene>
    <name evidence="4" type="ORF">H4R18_005812</name>
</gene>
<keyword evidence="2" id="KW-0812">Transmembrane</keyword>
<dbReference type="PANTHER" id="PTHR45676">
    <property type="entry name" value="RING-H2 FINGER PROTEIN ATL51-RELATED"/>
    <property type="match status" value="1"/>
</dbReference>
<protein>
    <recommendedName>
        <fullName evidence="3">RING-type domain-containing protein</fullName>
    </recommendedName>
</protein>
<accession>A0A9W8H211</accession>
<evidence type="ECO:0000259" key="3">
    <source>
        <dbReference type="PROSITE" id="PS50089"/>
    </source>
</evidence>
<dbReference type="AlphaFoldDB" id="A0A9W8H211"/>
<dbReference type="Proteomes" id="UP001140217">
    <property type="component" value="Unassembled WGS sequence"/>
</dbReference>
<organism evidence="4 5">
    <name type="scientific">Coemansia javaensis</name>
    <dbReference type="NCBI Taxonomy" id="2761396"/>
    <lineage>
        <taxon>Eukaryota</taxon>
        <taxon>Fungi</taxon>
        <taxon>Fungi incertae sedis</taxon>
        <taxon>Zoopagomycota</taxon>
        <taxon>Kickxellomycotina</taxon>
        <taxon>Kickxellomycetes</taxon>
        <taxon>Kickxellales</taxon>
        <taxon>Kickxellaceae</taxon>
        <taxon>Coemansia</taxon>
    </lineage>
</organism>
<feature type="domain" description="RING-type" evidence="3">
    <location>
        <begin position="95"/>
        <end position="136"/>
    </location>
</feature>
<dbReference type="InterPro" id="IPR001841">
    <property type="entry name" value="Znf_RING"/>
</dbReference>
<dbReference type="OrthoDB" id="8062037at2759"/>
<keyword evidence="2" id="KW-1133">Transmembrane helix</keyword>
<proteinExistence type="predicted"/>
<reference evidence="4" key="1">
    <citation type="submission" date="2022-07" db="EMBL/GenBank/DDBJ databases">
        <title>Phylogenomic reconstructions and comparative analyses of Kickxellomycotina fungi.</title>
        <authorList>
            <person name="Reynolds N.K."/>
            <person name="Stajich J.E."/>
            <person name="Barry K."/>
            <person name="Grigoriev I.V."/>
            <person name="Crous P."/>
            <person name="Smith M.E."/>
        </authorList>
    </citation>
    <scope>NUCLEOTIDE SEQUENCE</scope>
    <source>
        <strain evidence="4">NBRC 105414</strain>
    </source>
</reference>
<keyword evidence="5" id="KW-1185">Reference proteome</keyword>
<dbReference type="Gene3D" id="3.30.40.10">
    <property type="entry name" value="Zinc/RING finger domain, C3HC4 (zinc finger)"/>
    <property type="match status" value="1"/>
</dbReference>
<comment type="caution">
    <text evidence="4">The sequence shown here is derived from an EMBL/GenBank/DDBJ whole genome shotgun (WGS) entry which is preliminary data.</text>
</comment>
<dbReference type="PANTHER" id="PTHR45676:SF37">
    <property type="entry name" value="RING-TYPE E3 UBIQUITIN TRANSFERASE"/>
    <property type="match status" value="1"/>
</dbReference>
<evidence type="ECO:0000256" key="1">
    <source>
        <dbReference type="PROSITE-ProRule" id="PRU00175"/>
    </source>
</evidence>
<keyword evidence="1" id="KW-0862">Zinc</keyword>
<dbReference type="GO" id="GO:0016567">
    <property type="term" value="P:protein ubiquitination"/>
    <property type="evidence" value="ECO:0007669"/>
    <property type="project" value="TreeGrafter"/>
</dbReference>
<dbReference type="SUPFAM" id="SSF57850">
    <property type="entry name" value="RING/U-box"/>
    <property type="match status" value="1"/>
</dbReference>
<dbReference type="PROSITE" id="PS50089">
    <property type="entry name" value="ZF_RING_2"/>
    <property type="match status" value="1"/>
</dbReference>
<feature type="transmembrane region" description="Helical" evidence="2">
    <location>
        <begin position="12"/>
        <end position="32"/>
    </location>
</feature>
<evidence type="ECO:0000313" key="4">
    <source>
        <dbReference type="EMBL" id="KAJ2776162.1"/>
    </source>
</evidence>
<sequence>MATDSEVVVRAALGAGVVCMALLCTVLIVYFFEVQCWPRPRVRRARRARHSLWVWGRQRQQHQHQQHAGKAAGVLTGAEIEAMCPAQPCADPRLCPVCLDDMAPGHRVRLLACSHAFHARCIDPWLATNASCPTCRMQLPRRCPSK</sequence>
<dbReference type="SMART" id="SM00184">
    <property type="entry name" value="RING"/>
    <property type="match status" value="1"/>
</dbReference>
<dbReference type="GO" id="GO:0008270">
    <property type="term" value="F:zinc ion binding"/>
    <property type="evidence" value="ECO:0007669"/>
    <property type="project" value="UniProtKB-KW"/>
</dbReference>
<keyword evidence="1" id="KW-0479">Metal-binding</keyword>
<name>A0A9W8H211_9FUNG</name>
<dbReference type="InterPro" id="IPR013083">
    <property type="entry name" value="Znf_RING/FYVE/PHD"/>
</dbReference>